<dbReference type="PANTHER" id="PTHR30006">
    <property type="entry name" value="THIAMINE-BINDING PERIPLASMIC PROTEIN-RELATED"/>
    <property type="match status" value="1"/>
</dbReference>
<dbReference type="PROSITE" id="PS51318">
    <property type="entry name" value="TAT"/>
    <property type="match status" value="1"/>
</dbReference>
<dbReference type="RefSeq" id="WP_203192183.1">
    <property type="nucleotide sequence ID" value="NZ_CP063362.1"/>
</dbReference>
<proteinExistence type="predicted"/>
<dbReference type="GO" id="GO:0030288">
    <property type="term" value="C:outer membrane-bounded periplasmic space"/>
    <property type="evidence" value="ECO:0007669"/>
    <property type="project" value="TreeGrafter"/>
</dbReference>
<evidence type="ECO:0000256" key="1">
    <source>
        <dbReference type="ARBA" id="ARBA00022729"/>
    </source>
</evidence>
<evidence type="ECO:0000313" key="3">
    <source>
        <dbReference type="EMBL" id="QRG05315.1"/>
    </source>
</evidence>
<dbReference type="Pfam" id="PF13416">
    <property type="entry name" value="SBP_bac_8"/>
    <property type="match status" value="1"/>
</dbReference>
<name>A0A974PLQ7_9HYPH</name>
<protein>
    <submittedName>
        <fullName evidence="3">Extracellular solute-binding protein</fullName>
    </submittedName>
</protein>
<dbReference type="InterPro" id="IPR006311">
    <property type="entry name" value="TAT_signal"/>
</dbReference>
<keyword evidence="1" id="KW-0732">Signal</keyword>
<organism evidence="3 4">
    <name type="scientific">Xanthobacter dioxanivorans</name>
    <dbReference type="NCBI Taxonomy" id="2528964"/>
    <lineage>
        <taxon>Bacteria</taxon>
        <taxon>Pseudomonadati</taxon>
        <taxon>Pseudomonadota</taxon>
        <taxon>Alphaproteobacteria</taxon>
        <taxon>Hyphomicrobiales</taxon>
        <taxon>Xanthobacteraceae</taxon>
        <taxon>Xanthobacter</taxon>
    </lineage>
</organism>
<dbReference type="EMBL" id="CP063362">
    <property type="protein sequence ID" value="QRG05315.1"/>
    <property type="molecule type" value="Genomic_DNA"/>
</dbReference>
<evidence type="ECO:0000313" key="4">
    <source>
        <dbReference type="Proteomes" id="UP000596427"/>
    </source>
</evidence>
<dbReference type="GO" id="GO:0030975">
    <property type="term" value="F:thiamine binding"/>
    <property type="evidence" value="ECO:0007669"/>
    <property type="project" value="TreeGrafter"/>
</dbReference>
<dbReference type="SUPFAM" id="SSF53850">
    <property type="entry name" value="Periplasmic binding protein-like II"/>
    <property type="match status" value="1"/>
</dbReference>
<dbReference type="GO" id="GO:0015888">
    <property type="term" value="P:thiamine transport"/>
    <property type="evidence" value="ECO:0007669"/>
    <property type="project" value="TreeGrafter"/>
</dbReference>
<dbReference type="Gene3D" id="3.40.190.10">
    <property type="entry name" value="Periplasmic binding protein-like II"/>
    <property type="match status" value="2"/>
</dbReference>
<gene>
    <name evidence="3" type="ORF">EZH22_19745</name>
</gene>
<reference evidence="3 4" key="1">
    <citation type="submission" date="2020-10" db="EMBL/GenBank/DDBJ databases">
        <title>Degradation of 1,4-Dioxane by Xanthobacter sp. YN2, via a Novel Group-2 Soluble Di-Iron Monooxygenase.</title>
        <authorList>
            <person name="Ma F."/>
            <person name="Wang Y."/>
            <person name="Yang J."/>
            <person name="Guo H."/>
            <person name="Su D."/>
            <person name="Yu L."/>
        </authorList>
    </citation>
    <scope>NUCLEOTIDE SEQUENCE [LARGE SCALE GENOMIC DNA]</scope>
    <source>
        <strain evidence="3 4">YN2</strain>
    </source>
</reference>
<dbReference type="GO" id="GO:0030976">
    <property type="term" value="F:thiamine pyrophosphate binding"/>
    <property type="evidence" value="ECO:0007669"/>
    <property type="project" value="TreeGrafter"/>
</dbReference>
<dbReference type="AlphaFoldDB" id="A0A974PLQ7"/>
<dbReference type="Proteomes" id="UP000596427">
    <property type="component" value="Chromosome"/>
</dbReference>
<sequence>MTFDIKRRDLLAGGARLALGAAAFGALGAASAGRSARAEDVTLRVTHFGGPYQVLGDIIAKPFEQATGIKVIYDVEISPSASAKIQTQKADPPFDLVMISRAWGLRGMKGGLFAPVKPTDFAEAPHLLPHIIPEGGWGVATMLDTFDLMVDTKQIPTPVTSWLDLWRDDMKGKIMLPSAVNGSSAFGFLACLVKAIAGDMKSEAGLNEAFARLKALKPAVRSFYADGSQPNMLIERGDIGIAPQFAIRIANTTRKAPQVVKCSPKEGVLAVPYDLCIPVNSPRIAQAKTYMNFTLTKPSQAAMVTNLLATPVRADVTIPPDVAPLVNADASLVWFQDEEFAALRQKEWLDRYTREVQS</sequence>
<evidence type="ECO:0000256" key="2">
    <source>
        <dbReference type="ARBA" id="ARBA00022764"/>
    </source>
</evidence>
<keyword evidence="4" id="KW-1185">Reference proteome</keyword>
<dbReference type="InterPro" id="IPR006059">
    <property type="entry name" value="SBP"/>
</dbReference>
<accession>A0A974PLQ7</accession>
<keyword evidence="2" id="KW-0574">Periplasm</keyword>
<dbReference type="KEGG" id="xdi:EZH22_19745"/>
<dbReference type="PANTHER" id="PTHR30006:SF2">
    <property type="entry name" value="ABC TRANSPORTER SUBSTRATE-BINDING PROTEIN"/>
    <property type="match status" value="1"/>
</dbReference>